<sequence length="522" mass="56288">MRETSGRRLTLAEQHEQYTARYSRRALFRAGAVGGAALAVGGVLPATASAATNLPTPKAVDKVAGSSLRPFGRHIAFGADPSQQVVVSWQVPAAVTAPFIRIGTSPTDLGQAIAAEVRTLTSQLSWQKPTEDEPLIKPKTVVQYYLHARLDQLVPDTTYYYVVGHQGYDPAGRLDGVATFHTAPAVGKGKGFGFTAFGDQGVGYNATATTTLIAGLSPAFHLHMGDLSYANSSGGGDTTDEYDARIWDHFFNQNEPAAAQIPWMMAIGNHEMEPWYAADGYGGVRARFSMPDNAWSGSTGIYSWRYQNVGLISLDGNDICYNTPANLNYTKGKQLAFLKNTLKAMRADATIDFIVVYFHQCLYSTCQDNGAELGAQQQWAPLFDQYKVDVVLNGHNHIYERTDPIRAGKATRKLASGDTVTPAKDGTTYVVAGGGGGGIYKFPGSDTYMGHETSNDGTQPMKVSDEGGHDKTIKVTWSRVRYTGYCLVAVDVVPGTATTPAKMTVRSLTEDGTAVDQFTVSR</sequence>
<keyword evidence="2" id="KW-0472">Membrane</keyword>
<reference evidence="5 6" key="1">
    <citation type="submission" date="2024-09" db="EMBL/GenBank/DDBJ databases">
        <authorList>
            <person name="Sun Q."/>
            <person name="Mori K."/>
        </authorList>
    </citation>
    <scope>NUCLEOTIDE SEQUENCE [LARGE SCALE GENOMIC DNA]</scope>
    <source>
        <strain evidence="5 6">TBRC 1432</strain>
    </source>
</reference>
<keyword evidence="1" id="KW-0732">Signal</keyword>
<gene>
    <name evidence="5" type="ORF">ACFFH7_18105</name>
</gene>
<evidence type="ECO:0000259" key="3">
    <source>
        <dbReference type="Pfam" id="PF00149"/>
    </source>
</evidence>
<dbReference type="EC" id="3.1.-.-" evidence="5"/>
<dbReference type="RefSeq" id="WP_273940700.1">
    <property type="nucleotide sequence ID" value="NZ_CP097263.1"/>
</dbReference>
<dbReference type="InterPro" id="IPR008963">
    <property type="entry name" value="Purple_acid_Pase-like_N"/>
</dbReference>
<dbReference type="GO" id="GO:0016787">
    <property type="term" value="F:hydrolase activity"/>
    <property type="evidence" value="ECO:0007669"/>
    <property type="project" value="UniProtKB-KW"/>
</dbReference>
<dbReference type="InterPro" id="IPR006311">
    <property type="entry name" value="TAT_signal"/>
</dbReference>
<dbReference type="Pfam" id="PF16656">
    <property type="entry name" value="Pur_ac_phosph_N"/>
    <property type="match status" value="1"/>
</dbReference>
<dbReference type="SUPFAM" id="SSF56300">
    <property type="entry name" value="Metallo-dependent phosphatases"/>
    <property type="match status" value="1"/>
</dbReference>
<keyword evidence="6" id="KW-1185">Reference proteome</keyword>
<dbReference type="PANTHER" id="PTHR22953:SF153">
    <property type="entry name" value="PURPLE ACID PHOSPHATASE"/>
    <property type="match status" value="1"/>
</dbReference>
<organism evidence="5 6">
    <name type="scientific">Kutzneria chonburiensis</name>
    <dbReference type="NCBI Taxonomy" id="1483604"/>
    <lineage>
        <taxon>Bacteria</taxon>
        <taxon>Bacillati</taxon>
        <taxon>Actinomycetota</taxon>
        <taxon>Actinomycetes</taxon>
        <taxon>Pseudonocardiales</taxon>
        <taxon>Pseudonocardiaceae</taxon>
        <taxon>Kutzneria</taxon>
    </lineage>
</organism>
<dbReference type="PANTHER" id="PTHR22953">
    <property type="entry name" value="ACID PHOSPHATASE RELATED"/>
    <property type="match status" value="1"/>
</dbReference>
<keyword evidence="2" id="KW-1133">Transmembrane helix</keyword>
<evidence type="ECO:0000313" key="5">
    <source>
        <dbReference type="EMBL" id="MFC0543420.1"/>
    </source>
</evidence>
<dbReference type="InterPro" id="IPR015914">
    <property type="entry name" value="PAPs_N"/>
</dbReference>
<feature type="domain" description="Calcineurin-like phosphoesterase" evidence="3">
    <location>
        <begin position="212"/>
        <end position="399"/>
    </location>
</feature>
<dbReference type="InterPro" id="IPR039331">
    <property type="entry name" value="PAPs-like"/>
</dbReference>
<dbReference type="SUPFAM" id="SSF49363">
    <property type="entry name" value="Purple acid phosphatase, N-terminal domain"/>
    <property type="match status" value="1"/>
</dbReference>
<dbReference type="Pfam" id="PF00149">
    <property type="entry name" value="Metallophos"/>
    <property type="match status" value="1"/>
</dbReference>
<proteinExistence type="predicted"/>
<comment type="caution">
    <text evidence="5">The sequence shown here is derived from an EMBL/GenBank/DDBJ whole genome shotgun (WGS) entry which is preliminary data.</text>
</comment>
<keyword evidence="5" id="KW-0378">Hydrolase</keyword>
<dbReference type="InterPro" id="IPR004843">
    <property type="entry name" value="Calcineurin-like_PHP"/>
</dbReference>
<dbReference type="Gene3D" id="2.60.40.380">
    <property type="entry name" value="Purple acid phosphatase-like, N-terminal"/>
    <property type="match status" value="1"/>
</dbReference>
<feature type="domain" description="Purple acid phosphatase N-terminal" evidence="4">
    <location>
        <begin position="70"/>
        <end position="173"/>
    </location>
</feature>
<evidence type="ECO:0000256" key="2">
    <source>
        <dbReference type="SAM" id="Phobius"/>
    </source>
</evidence>
<feature type="transmembrane region" description="Helical" evidence="2">
    <location>
        <begin position="26"/>
        <end position="48"/>
    </location>
</feature>
<evidence type="ECO:0000313" key="6">
    <source>
        <dbReference type="Proteomes" id="UP001589810"/>
    </source>
</evidence>
<protein>
    <submittedName>
        <fullName evidence="5">Purple acid phosphatase family protein</fullName>
        <ecNumber evidence="5">3.1.-.-</ecNumber>
    </submittedName>
</protein>
<dbReference type="InterPro" id="IPR029052">
    <property type="entry name" value="Metallo-depent_PP-like"/>
</dbReference>
<dbReference type="EMBL" id="JBHLUD010000005">
    <property type="protein sequence ID" value="MFC0543420.1"/>
    <property type="molecule type" value="Genomic_DNA"/>
</dbReference>
<dbReference type="Gene3D" id="3.60.21.10">
    <property type="match status" value="1"/>
</dbReference>
<accession>A0ABV6MU75</accession>
<keyword evidence="2" id="KW-0812">Transmembrane</keyword>
<dbReference type="PROSITE" id="PS51318">
    <property type="entry name" value="TAT"/>
    <property type="match status" value="1"/>
</dbReference>
<evidence type="ECO:0000256" key="1">
    <source>
        <dbReference type="ARBA" id="ARBA00022729"/>
    </source>
</evidence>
<dbReference type="Proteomes" id="UP001589810">
    <property type="component" value="Unassembled WGS sequence"/>
</dbReference>
<name>A0ABV6MU75_9PSEU</name>
<evidence type="ECO:0000259" key="4">
    <source>
        <dbReference type="Pfam" id="PF16656"/>
    </source>
</evidence>